<dbReference type="InterPro" id="IPR004463">
    <property type="entry name" value="UDP-acyl_GlcNac_deAcase"/>
</dbReference>
<evidence type="ECO:0000256" key="4">
    <source>
        <dbReference type="ARBA" id="ARBA00012745"/>
    </source>
</evidence>
<keyword evidence="14" id="KW-1185">Reference proteome</keyword>
<evidence type="ECO:0000256" key="2">
    <source>
        <dbReference type="ARBA" id="ARBA00002923"/>
    </source>
</evidence>
<comment type="function">
    <text evidence="2 12">Catalyzes the hydrolysis of UDP-3-O-myristoyl-N-acetylglucosamine to form UDP-3-O-myristoylglucosamine and acetate, the committed step in lipid A biosynthesis.</text>
</comment>
<dbReference type="UniPathway" id="UPA00359">
    <property type="reaction ID" value="UER00478"/>
</dbReference>
<dbReference type="Pfam" id="PF03331">
    <property type="entry name" value="LpxC"/>
    <property type="match status" value="1"/>
</dbReference>
<dbReference type="PANTHER" id="PTHR33694">
    <property type="entry name" value="UDP-3-O-ACYL-N-ACETYLGLUCOSAMINE DEACETYLASE 1, MITOCHONDRIAL-RELATED"/>
    <property type="match status" value="1"/>
</dbReference>
<dbReference type="AlphaFoldDB" id="A0A2N3LCN0"/>
<dbReference type="InterPro" id="IPR015870">
    <property type="entry name" value="UDP-acyl_N-AcGlcN_deAcase_N"/>
</dbReference>
<reference evidence="13 14" key="1">
    <citation type="submission" date="2017-09" db="EMBL/GenBank/DDBJ databases">
        <title>Biodiversity and function of Thalassospira species in the particle-attached aromatic-hydrocarbon-degrading consortia from the surface seawater of the China South Sea.</title>
        <authorList>
            <person name="Dong C."/>
            <person name="Lai Q."/>
            <person name="Shao Z."/>
        </authorList>
    </citation>
    <scope>NUCLEOTIDE SEQUENCE [LARGE SCALE GENOMIC DNA]</scope>
    <source>
        <strain evidence="13 14">139Z-12</strain>
    </source>
</reference>
<dbReference type="GO" id="GO:0103117">
    <property type="term" value="F:UDP-3-O-acyl-N-acetylglucosamine deacetylase activity"/>
    <property type="evidence" value="ECO:0007669"/>
    <property type="project" value="UniProtKB-UniRule"/>
</dbReference>
<feature type="binding site" evidence="12">
    <location>
        <position position="257"/>
    </location>
    <ligand>
        <name>Zn(2+)</name>
        <dbReference type="ChEBI" id="CHEBI:29105"/>
    </ligand>
</feature>
<keyword evidence="5 12" id="KW-0444">Lipid biosynthesis</keyword>
<evidence type="ECO:0000256" key="10">
    <source>
        <dbReference type="ARBA" id="ARBA00023098"/>
    </source>
</evidence>
<keyword evidence="6 12" id="KW-0441">Lipid A biosynthesis</keyword>
<sequence length="323" mass="34904">MNKITDLSAAFAQTGVSDNDIVCQRTLKASIGCAGVGLHSGQKIRITLHPAEIDHGIVFRRTDLAEQPLYPARYDGVIDTRLCTCLGDASKGIKIGTIEHLMAALAGARIDNVLIDIDADEVPVMDGSSAPFNFLIDCVGIEEQDAPRQVIEVLKSVEVDYNGCTARIEPGNGFEVDFEIDFASKAIANQRMSVKFDDGVFVANISRARTFGFLHEVEAMRSAGLARGGSLDNAVVLSGDEVMNEEGLRYEDEFVRHKILDALGDLYTAGMQLQGKVTAYKSGHHVNNLLLKALLSDESAYQVVPMRKSALYAVNDAPVLATA</sequence>
<comment type="cofactor">
    <cofactor evidence="1 12">
        <name>Zn(2+)</name>
        <dbReference type="ChEBI" id="CHEBI:29105"/>
    </cofactor>
</comment>
<feature type="binding site" evidence="12">
    <location>
        <position position="261"/>
    </location>
    <ligand>
        <name>Zn(2+)</name>
        <dbReference type="ChEBI" id="CHEBI:29105"/>
    </ligand>
</feature>
<comment type="pathway">
    <text evidence="3 12">Glycolipid biosynthesis; lipid IV(A) biosynthesis; lipid IV(A) from (3R)-3-hydroxytetradecanoyl-[acyl-carrier-protein] and UDP-N-acetyl-alpha-D-glucosamine: step 2/6.</text>
</comment>
<dbReference type="InterPro" id="IPR011334">
    <property type="entry name" value="UDP-acyl_GlcNac_deAcase_C"/>
</dbReference>
<comment type="similarity">
    <text evidence="12">Belongs to the LpxC family.</text>
</comment>
<dbReference type="EMBL" id="NXGX01000001">
    <property type="protein sequence ID" value="PKR60506.1"/>
    <property type="molecule type" value="Genomic_DNA"/>
</dbReference>
<organism evidence="13 14">
    <name type="scientific">Thalassospira lohafexi</name>
    <dbReference type="NCBI Taxonomy" id="744227"/>
    <lineage>
        <taxon>Bacteria</taxon>
        <taxon>Pseudomonadati</taxon>
        <taxon>Pseudomonadota</taxon>
        <taxon>Alphaproteobacteria</taxon>
        <taxon>Rhodospirillales</taxon>
        <taxon>Thalassospiraceae</taxon>
        <taxon>Thalassospira</taxon>
    </lineage>
</organism>
<dbReference type="GO" id="GO:0016020">
    <property type="term" value="C:membrane"/>
    <property type="evidence" value="ECO:0007669"/>
    <property type="project" value="GOC"/>
</dbReference>
<feature type="active site" description="Proton donor" evidence="12">
    <location>
        <position position="284"/>
    </location>
</feature>
<accession>A0A2N3LCN0</accession>
<evidence type="ECO:0000256" key="7">
    <source>
        <dbReference type="ARBA" id="ARBA00022723"/>
    </source>
</evidence>
<evidence type="ECO:0000256" key="11">
    <source>
        <dbReference type="ARBA" id="ARBA00024535"/>
    </source>
</evidence>
<comment type="caution">
    <text evidence="13">The sequence shown here is derived from an EMBL/GenBank/DDBJ whole genome shotgun (WGS) entry which is preliminary data.</text>
</comment>
<keyword evidence="8 12" id="KW-0378">Hydrolase</keyword>
<dbReference type="HAMAP" id="MF_00388">
    <property type="entry name" value="LpxC"/>
    <property type="match status" value="1"/>
</dbReference>
<proteinExistence type="inferred from homology"/>
<evidence type="ECO:0000256" key="8">
    <source>
        <dbReference type="ARBA" id="ARBA00022801"/>
    </source>
</evidence>
<dbReference type="Proteomes" id="UP000233332">
    <property type="component" value="Unassembled WGS sequence"/>
</dbReference>
<name>A0A2N3LCN0_9PROT</name>
<gene>
    <name evidence="12" type="primary">lpxC</name>
    <name evidence="13" type="ORF">COO92_02485</name>
</gene>
<dbReference type="SUPFAM" id="SSF54211">
    <property type="entry name" value="Ribosomal protein S5 domain 2-like"/>
    <property type="match status" value="2"/>
</dbReference>
<dbReference type="RefSeq" id="WP_101299582.1">
    <property type="nucleotide sequence ID" value="NZ_NXGX01000001.1"/>
</dbReference>
<keyword evidence="7 12" id="KW-0479">Metal-binding</keyword>
<dbReference type="GO" id="GO:0046872">
    <property type="term" value="F:metal ion binding"/>
    <property type="evidence" value="ECO:0007669"/>
    <property type="project" value="UniProtKB-KW"/>
</dbReference>
<evidence type="ECO:0000256" key="12">
    <source>
        <dbReference type="HAMAP-Rule" id="MF_00388"/>
    </source>
</evidence>
<dbReference type="NCBIfam" id="TIGR00325">
    <property type="entry name" value="lpxC"/>
    <property type="match status" value="1"/>
</dbReference>
<evidence type="ECO:0000256" key="9">
    <source>
        <dbReference type="ARBA" id="ARBA00022833"/>
    </source>
</evidence>
<evidence type="ECO:0000256" key="6">
    <source>
        <dbReference type="ARBA" id="ARBA00022556"/>
    </source>
</evidence>
<comment type="catalytic activity">
    <reaction evidence="11 12">
        <text>a UDP-3-O-[(3R)-3-hydroxyacyl]-N-acetyl-alpha-D-glucosamine + H2O = a UDP-3-O-[(3R)-3-hydroxyacyl]-alpha-D-glucosamine + acetate</text>
        <dbReference type="Rhea" id="RHEA:67816"/>
        <dbReference type="ChEBI" id="CHEBI:15377"/>
        <dbReference type="ChEBI" id="CHEBI:30089"/>
        <dbReference type="ChEBI" id="CHEBI:137740"/>
        <dbReference type="ChEBI" id="CHEBI:173225"/>
        <dbReference type="EC" id="3.5.1.108"/>
    </reaction>
</comment>
<evidence type="ECO:0000256" key="1">
    <source>
        <dbReference type="ARBA" id="ARBA00001947"/>
    </source>
</evidence>
<keyword evidence="10 12" id="KW-0443">Lipid metabolism</keyword>
<keyword evidence="9 12" id="KW-0862">Zinc</keyword>
<dbReference type="Gene3D" id="3.30.1700.10">
    <property type="entry name" value="lpxc deacetylase, domain 2"/>
    <property type="match status" value="1"/>
</dbReference>
<evidence type="ECO:0000313" key="14">
    <source>
        <dbReference type="Proteomes" id="UP000233332"/>
    </source>
</evidence>
<evidence type="ECO:0000313" key="13">
    <source>
        <dbReference type="EMBL" id="PKR60506.1"/>
    </source>
</evidence>
<dbReference type="Gene3D" id="3.30.230.20">
    <property type="entry name" value="lpxc deacetylase, domain 1"/>
    <property type="match status" value="1"/>
</dbReference>
<evidence type="ECO:0000256" key="3">
    <source>
        <dbReference type="ARBA" id="ARBA00005002"/>
    </source>
</evidence>
<dbReference type="EC" id="3.5.1.108" evidence="4 12"/>
<dbReference type="GO" id="GO:0009245">
    <property type="term" value="P:lipid A biosynthetic process"/>
    <property type="evidence" value="ECO:0007669"/>
    <property type="project" value="UniProtKB-UniRule"/>
</dbReference>
<feature type="binding site" evidence="12">
    <location>
        <position position="100"/>
    </location>
    <ligand>
        <name>Zn(2+)</name>
        <dbReference type="ChEBI" id="CHEBI:29105"/>
    </ligand>
</feature>
<evidence type="ECO:0000256" key="5">
    <source>
        <dbReference type="ARBA" id="ARBA00022516"/>
    </source>
</evidence>
<protein>
    <recommendedName>
        <fullName evidence="4 12">UDP-3-O-acyl-N-acetylglucosamine deacetylase</fullName>
        <shortName evidence="12">UDP-3-O-acyl-GlcNAc deacetylase</shortName>
        <ecNumber evidence="4 12">3.5.1.108</ecNumber>
    </recommendedName>
    <alternativeName>
        <fullName evidence="12">UDP-3-O-[R-3-hydroxymyristoyl]-N-acetylglucosamine deacetylase</fullName>
    </alternativeName>
</protein>
<dbReference type="InterPro" id="IPR020568">
    <property type="entry name" value="Ribosomal_Su5_D2-typ_SF"/>
</dbReference>
<dbReference type="PANTHER" id="PTHR33694:SF1">
    <property type="entry name" value="UDP-3-O-ACYL-N-ACETYLGLUCOSAMINE DEACETYLASE 1, MITOCHONDRIAL-RELATED"/>
    <property type="match status" value="1"/>
</dbReference>